<dbReference type="AlphaFoldDB" id="A0A699IES6"/>
<evidence type="ECO:0000313" key="1">
    <source>
        <dbReference type="EMBL" id="GEZ53219.1"/>
    </source>
</evidence>
<gene>
    <name evidence="1" type="ORF">Tci_525192</name>
</gene>
<proteinExistence type="predicted"/>
<name>A0A699IES6_TANCI</name>
<accession>A0A699IES6</accession>
<feature type="non-terminal residue" evidence="1">
    <location>
        <position position="104"/>
    </location>
</feature>
<protein>
    <submittedName>
        <fullName evidence="1">Uncharacterized protein</fullName>
    </submittedName>
</protein>
<sequence length="104" mass="11730">MVSVQELNIEDDVKRSLLIRVLTLSLILIVKRSRDAVLDRLAYTANESCRSSADRDVEHSSSKCIISLQHVRILEAKVREVTDFTGSSQNFRDLKGLAGRLECQ</sequence>
<reference evidence="1" key="1">
    <citation type="journal article" date="2019" name="Sci. Rep.">
        <title>Draft genome of Tanacetum cinerariifolium, the natural source of mosquito coil.</title>
        <authorList>
            <person name="Yamashiro T."/>
            <person name="Shiraishi A."/>
            <person name="Satake H."/>
            <person name="Nakayama K."/>
        </authorList>
    </citation>
    <scope>NUCLEOTIDE SEQUENCE</scope>
</reference>
<organism evidence="1">
    <name type="scientific">Tanacetum cinerariifolium</name>
    <name type="common">Dalmatian daisy</name>
    <name type="synonym">Chrysanthemum cinerariifolium</name>
    <dbReference type="NCBI Taxonomy" id="118510"/>
    <lineage>
        <taxon>Eukaryota</taxon>
        <taxon>Viridiplantae</taxon>
        <taxon>Streptophyta</taxon>
        <taxon>Embryophyta</taxon>
        <taxon>Tracheophyta</taxon>
        <taxon>Spermatophyta</taxon>
        <taxon>Magnoliopsida</taxon>
        <taxon>eudicotyledons</taxon>
        <taxon>Gunneridae</taxon>
        <taxon>Pentapetalae</taxon>
        <taxon>asterids</taxon>
        <taxon>campanulids</taxon>
        <taxon>Asterales</taxon>
        <taxon>Asteraceae</taxon>
        <taxon>Asteroideae</taxon>
        <taxon>Anthemideae</taxon>
        <taxon>Anthemidinae</taxon>
        <taxon>Tanacetum</taxon>
    </lineage>
</organism>
<dbReference type="EMBL" id="BKCJ010290441">
    <property type="protein sequence ID" value="GEZ53219.1"/>
    <property type="molecule type" value="Genomic_DNA"/>
</dbReference>
<comment type="caution">
    <text evidence="1">The sequence shown here is derived from an EMBL/GenBank/DDBJ whole genome shotgun (WGS) entry which is preliminary data.</text>
</comment>